<dbReference type="GO" id="GO:0005737">
    <property type="term" value="C:cytoplasm"/>
    <property type="evidence" value="ECO:0007669"/>
    <property type="project" value="UniProtKB-SubCell"/>
</dbReference>
<keyword evidence="4 7" id="KW-0489">Methyltransferase</keyword>
<dbReference type="AlphaFoldDB" id="A0A1F4R8C5"/>
<dbReference type="NCBIfam" id="TIGR00080">
    <property type="entry name" value="pimt"/>
    <property type="match status" value="1"/>
</dbReference>
<dbReference type="Pfam" id="PF01135">
    <property type="entry name" value="PCMT"/>
    <property type="match status" value="1"/>
</dbReference>
<evidence type="ECO:0000256" key="4">
    <source>
        <dbReference type="ARBA" id="ARBA00022603"/>
    </source>
</evidence>
<dbReference type="Gene3D" id="3.40.50.150">
    <property type="entry name" value="Vaccinia Virus protein VP39"/>
    <property type="match status" value="1"/>
</dbReference>
<comment type="similarity">
    <text evidence="2 7">Belongs to the methyltransferase superfamily. L-isoaspartyl/D-aspartyl protein methyltransferase family.</text>
</comment>
<accession>A0A1F4R8C5</accession>
<dbReference type="EC" id="2.1.1.77" evidence="7"/>
<sequence>MDFTELRQAMVDTQLIPRGISDPRVLDAFREVPRHQFVPANLQAFAYDDRPLPIGGEQTISQPYMVAVMTEQLKLKGEENILEIGTGSGYQAAILAKLCKKVYTVERLKSLSDQAENIIKKLGYNNIEFITADGTLGYAAAPYDGILVTAGCPNIPQPLVEQLRDGGRLVLPVGDVYQQVLTTAVKHGSKITTEESVPCVFVPLVGQYGWQLKEEFKNEQEKIIRPRG</sequence>
<evidence type="ECO:0000256" key="6">
    <source>
        <dbReference type="ARBA" id="ARBA00022691"/>
    </source>
</evidence>
<dbReference type="GO" id="GO:0004719">
    <property type="term" value="F:protein-L-isoaspartate (D-aspartate) O-methyltransferase activity"/>
    <property type="evidence" value="ECO:0007669"/>
    <property type="project" value="UniProtKB-UniRule"/>
</dbReference>
<dbReference type="PANTHER" id="PTHR11579">
    <property type="entry name" value="PROTEIN-L-ISOASPARTATE O-METHYLTRANSFERASE"/>
    <property type="match status" value="1"/>
</dbReference>
<evidence type="ECO:0000313" key="9">
    <source>
        <dbReference type="Proteomes" id="UP000176938"/>
    </source>
</evidence>
<comment type="function">
    <text evidence="7">Catalyzes the methyl esterification of L-isoaspartyl residues in peptides and proteins that result from spontaneous decomposition of normal L-aspartyl and L-asparaginyl residues. It plays a role in the repair and/or degradation of damaged proteins.</text>
</comment>
<name>A0A1F4R8C5_UNCSA</name>
<keyword evidence="3 7" id="KW-0963">Cytoplasm</keyword>
<evidence type="ECO:0000313" key="8">
    <source>
        <dbReference type="EMBL" id="OGC04452.1"/>
    </source>
</evidence>
<organism evidence="8 9">
    <name type="scientific">candidate division WOR-1 bacterium RIFCSPLOWO2_02_FULL_46_20</name>
    <dbReference type="NCBI Taxonomy" id="1802567"/>
    <lineage>
        <taxon>Bacteria</taxon>
        <taxon>Bacillati</taxon>
        <taxon>Saganbacteria</taxon>
    </lineage>
</organism>
<protein>
    <recommendedName>
        <fullName evidence="7">Protein-L-isoaspartate O-methyltransferase</fullName>
        <ecNumber evidence="7">2.1.1.77</ecNumber>
    </recommendedName>
    <alternativeName>
        <fullName evidence="7">L-isoaspartyl protein carboxyl methyltransferase</fullName>
    </alternativeName>
    <alternativeName>
        <fullName evidence="7">Protein L-isoaspartyl methyltransferase</fullName>
    </alternativeName>
    <alternativeName>
        <fullName evidence="7">Protein-beta-aspartate methyltransferase</fullName>
        <shortName evidence="7">PIMT</shortName>
    </alternativeName>
</protein>
<keyword evidence="5 7" id="KW-0808">Transferase</keyword>
<dbReference type="EMBL" id="METP01000051">
    <property type="protein sequence ID" value="OGC04452.1"/>
    <property type="molecule type" value="Genomic_DNA"/>
</dbReference>
<dbReference type="FunFam" id="3.40.50.150:FF:000010">
    <property type="entry name" value="Protein-L-isoaspartate O-methyltransferase"/>
    <property type="match status" value="1"/>
</dbReference>
<evidence type="ECO:0000256" key="3">
    <source>
        <dbReference type="ARBA" id="ARBA00022490"/>
    </source>
</evidence>
<dbReference type="InterPro" id="IPR029063">
    <property type="entry name" value="SAM-dependent_MTases_sf"/>
</dbReference>
<dbReference type="PANTHER" id="PTHR11579:SF0">
    <property type="entry name" value="PROTEIN-L-ISOASPARTATE(D-ASPARTATE) O-METHYLTRANSFERASE"/>
    <property type="match status" value="1"/>
</dbReference>
<dbReference type="NCBIfam" id="NF001453">
    <property type="entry name" value="PRK00312.1"/>
    <property type="match status" value="1"/>
</dbReference>
<comment type="caution">
    <text evidence="8">The sequence shown here is derived from an EMBL/GenBank/DDBJ whole genome shotgun (WGS) entry which is preliminary data.</text>
</comment>
<evidence type="ECO:0000256" key="1">
    <source>
        <dbReference type="ARBA" id="ARBA00004496"/>
    </source>
</evidence>
<proteinExistence type="inferred from homology"/>
<evidence type="ECO:0000256" key="5">
    <source>
        <dbReference type="ARBA" id="ARBA00022679"/>
    </source>
</evidence>
<dbReference type="GO" id="GO:0030091">
    <property type="term" value="P:protein repair"/>
    <property type="evidence" value="ECO:0007669"/>
    <property type="project" value="UniProtKB-UniRule"/>
</dbReference>
<dbReference type="SUPFAM" id="SSF53335">
    <property type="entry name" value="S-adenosyl-L-methionine-dependent methyltransferases"/>
    <property type="match status" value="1"/>
</dbReference>
<dbReference type="InterPro" id="IPR000682">
    <property type="entry name" value="PCMT"/>
</dbReference>
<evidence type="ECO:0000256" key="7">
    <source>
        <dbReference type="HAMAP-Rule" id="MF_00090"/>
    </source>
</evidence>
<comment type="catalytic activity">
    <reaction evidence="7">
        <text>[protein]-L-isoaspartate + S-adenosyl-L-methionine = [protein]-L-isoaspartate alpha-methyl ester + S-adenosyl-L-homocysteine</text>
        <dbReference type="Rhea" id="RHEA:12705"/>
        <dbReference type="Rhea" id="RHEA-COMP:12143"/>
        <dbReference type="Rhea" id="RHEA-COMP:12144"/>
        <dbReference type="ChEBI" id="CHEBI:57856"/>
        <dbReference type="ChEBI" id="CHEBI:59789"/>
        <dbReference type="ChEBI" id="CHEBI:90596"/>
        <dbReference type="ChEBI" id="CHEBI:90598"/>
        <dbReference type="EC" id="2.1.1.77"/>
    </reaction>
</comment>
<dbReference type="CDD" id="cd02440">
    <property type="entry name" value="AdoMet_MTases"/>
    <property type="match status" value="1"/>
</dbReference>
<evidence type="ECO:0000256" key="2">
    <source>
        <dbReference type="ARBA" id="ARBA00005369"/>
    </source>
</evidence>
<dbReference type="GO" id="GO:0032259">
    <property type="term" value="P:methylation"/>
    <property type="evidence" value="ECO:0007669"/>
    <property type="project" value="UniProtKB-KW"/>
</dbReference>
<keyword evidence="6 7" id="KW-0949">S-adenosyl-L-methionine</keyword>
<dbReference type="HAMAP" id="MF_00090">
    <property type="entry name" value="PIMT"/>
    <property type="match status" value="1"/>
</dbReference>
<reference evidence="8 9" key="1">
    <citation type="journal article" date="2016" name="Nat. Commun.">
        <title>Thousands of microbial genomes shed light on interconnected biogeochemical processes in an aquifer system.</title>
        <authorList>
            <person name="Anantharaman K."/>
            <person name="Brown C.T."/>
            <person name="Hug L.A."/>
            <person name="Sharon I."/>
            <person name="Castelle C.J."/>
            <person name="Probst A.J."/>
            <person name="Thomas B.C."/>
            <person name="Singh A."/>
            <person name="Wilkins M.J."/>
            <person name="Karaoz U."/>
            <person name="Brodie E.L."/>
            <person name="Williams K.H."/>
            <person name="Hubbard S.S."/>
            <person name="Banfield J.F."/>
        </authorList>
    </citation>
    <scope>NUCLEOTIDE SEQUENCE [LARGE SCALE GENOMIC DNA]</scope>
</reference>
<comment type="subcellular location">
    <subcellularLocation>
        <location evidence="1 7">Cytoplasm</location>
    </subcellularLocation>
</comment>
<gene>
    <name evidence="7" type="primary">pcm</name>
    <name evidence="8" type="ORF">A3H38_02010</name>
</gene>
<feature type="active site" evidence="7">
    <location>
        <position position="61"/>
    </location>
</feature>
<dbReference type="Proteomes" id="UP000176938">
    <property type="component" value="Unassembled WGS sequence"/>
</dbReference>